<evidence type="ECO:0000256" key="6">
    <source>
        <dbReference type="PROSITE-ProRule" id="PRU00782"/>
    </source>
</evidence>
<feature type="region of interest" description="Disordered" evidence="7">
    <location>
        <begin position="1378"/>
        <end position="1448"/>
    </location>
</feature>
<dbReference type="SMART" id="SM00242">
    <property type="entry name" value="MYSc"/>
    <property type="match status" value="1"/>
</dbReference>
<dbReference type="Gene3D" id="2.60.40.150">
    <property type="entry name" value="C2 domain"/>
    <property type="match status" value="1"/>
</dbReference>
<dbReference type="Gene3D" id="1.10.10.820">
    <property type="match status" value="1"/>
</dbReference>
<comment type="caution">
    <text evidence="11">The sequence shown here is derived from an EMBL/GenBank/DDBJ whole genome shotgun (WGS) entry which is preliminary data.</text>
</comment>
<dbReference type="InterPro" id="IPR001849">
    <property type="entry name" value="PH_domain"/>
</dbReference>
<proteinExistence type="inferred from homology"/>
<dbReference type="EMBL" id="JBBJCI010000039">
    <property type="protein sequence ID" value="KAK7249948.1"/>
    <property type="molecule type" value="Genomic_DNA"/>
</dbReference>
<feature type="compositionally biased region" description="Low complexity" evidence="7">
    <location>
        <begin position="1207"/>
        <end position="1216"/>
    </location>
</feature>
<dbReference type="InterPro" id="IPR036961">
    <property type="entry name" value="Kinesin_motor_dom_sf"/>
</dbReference>
<feature type="domain" description="Myosin motor" evidence="9">
    <location>
        <begin position="80"/>
        <end position="740"/>
    </location>
</feature>
<feature type="compositionally biased region" description="Basic residues" evidence="7">
    <location>
        <begin position="1405"/>
        <end position="1422"/>
    </location>
</feature>
<dbReference type="PANTHER" id="PTHR13140:SF845">
    <property type="entry name" value="MYOSIN-LIKE PROTEIN"/>
    <property type="match status" value="1"/>
</dbReference>
<dbReference type="InterPro" id="IPR025939">
    <property type="entry name" value="Aida_C"/>
</dbReference>
<evidence type="ECO:0000313" key="11">
    <source>
        <dbReference type="EMBL" id="KAK7249948.1"/>
    </source>
</evidence>
<feature type="compositionally biased region" description="Basic residues" evidence="7">
    <location>
        <begin position="1188"/>
        <end position="1206"/>
    </location>
</feature>
<gene>
    <name evidence="11" type="ORF">SO694_00005561</name>
</gene>
<feature type="region of interest" description="Disordered" evidence="7">
    <location>
        <begin position="1113"/>
        <end position="1241"/>
    </location>
</feature>
<dbReference type="InterPro" id="IPR035892">
    <property type="entry name" value="C2_domain_sf"/>
</dbReference>
<evidence type="ECO:0000256" key="7">
    <source>
        <dbReference type="SAM" id="MobiDB-lite"/>
    </source>
</evidence>
<dbReference type="CDD" id="cd00124">
    <property type="entry name" value="MYSc"/>
    <property type="match status" value="1"/>
</dbReference>
<dbReference type="PROSITE" id="PS50096">
    <property type="entry name" value="IQ"/>
    <property type="match status" value="1"/>
</dbReference>
<keyword evidence="2 6" id="KW-0067">ATP-binding</keyword>
<dbReference type="Gene3D" id="3.40.850.10">
    <property type="entry name" value="Kinesin motor domain"/>
    <property type="match status" value="1"/>
</dbReference>
<evidence type="ECO:0000259" key="8">
    <source>
        <dbReference type="PROSITE" id="PS50003"/>
    </source>
</evidence>
<keyword evidence="12" id="KW-1185">Reference proteome</keyword>
<dbReference type="Gene3D" id="1.20.120.720">
    <property type="entry name" value="Myosin VI head, motor domain, U50 subdomain"/>
    <property type="match status" value="1"/>
</dbReference>
<keyword evidence="3 6" id="KW-0518">Myosin</keyword>
<evidence type="ECO:0000256" key="5">
    <source>
        <dbReference type="ARBA" id="ARBA00023203"/>
    </source>
</evidence>
<dbReference type="InterPro" id="IPR011993">
    <property type="entry name" value="PH-like_dom_sf"/>
</dbReference>
<evidence type="ECO:0000259" key="10">
    <source>
        <dbReference type="PROSITE" id="PS51911"/>
    </source>
</evidence>
<dbReference type="PANTHER" id="PTHR13140">
    <property type="entry name" value="MYOSIN"/>
    <property type="match status" value="1"/>
</dbReference>
<dbReference type="Proteomes" id="UP001363151">
    <property type="component" value="Unassembled WGS sequence"/>
</dbReference>
<feature type="domain" description="PH" evidence="8">
    <location>
        <begin position="1782"/>
        <end position="1890"/>
    </location>
</feature>
<dbReference type="InterPro" id="IPR036770">
    <property type="entry name" value="Ankyrin_rpt-contain_sf"/>
</dbReference>
<keyword evidence="1 6" id="KW-0547">Nucleotide-binding</keyword>
<feature type="compositionally biased region" description="Basic residues" evidence="7">
    <location>
        <begin position="1378"/>
        <end position="1394"/>
    </location>
</feature>
<dbReference type="SUPFAM" id="SSF50729">
    <property type="entry name" value="PH domain-like"/>
    <property type="match status" value="1"/>
</dbReference>
<keyword evidence="4 6" id="KW-0505">Motor protein</keyword>
<feature type="binding site" evidence="6">
    <location>
        <begin position="177"/>
        <end position="184"/>
    </location>
    <ligand>
        <name>ATP</name>
        <dbReference type="ChEBI" id="CHEBI:30616"/>
    </ligand>
</feature>
<dbReference type="PRINTS" id="PR00193">
    <property type="entry name" value="MYOSINHEAVY"/>
</dbReference>
<dbReference type="SUPFAM" id="SSF48403">
    <property type="entry name" value="Ankyrin repeat"/>
    <property type="match status" value="1"/>
</dbReference>
<evidence type="ECO:0000256" key="3">
    <source>
        <dbReference type="ARBA" id="ARBA00023123"/>
    </source>
</evidence>
<feature type="domain" description="C2 Aida-type" evidence="10">
    <location>
        <begin position="2022"/>
        <end position="2169"/>
    </location>
</feature>
<evidence type="ECO:0008006" key="13">
    <source>
        <dbReference type="Google" id="ProtNLM"/>
    </source>
</evidence>
<dbReference type="PROSITE" id="PS51911">
    <property type="entry name" value="C2_AIDA"/>
    <property type="match status" value="1"/>
</dbReference>
<reference evidence="11 12" key="1">
    <citation type="submission" date="2024-03" db="EMBL/GenBank/DDBJ databases">
        <title>Aureococcus anophagefferens CCMP1851 and Kratosvirus quantuckense: Draft genome of a second virus-susceptible host strain in the model system.</title>
        <authorList>
            <person name="Chase E."/>
            <person name="Truchon A.R."/>
            <person name="Schepens W."/>
            <person name="Wilhelm S.W."/>
        </authorList>
    </citation>
    <scope>NUCLEOTIDE SEQUENCE [LARGE SCALE GENOMIC DNA]</scope>
    <source>
        <strain evidence="11 12">CCMP1851</strain>
    </source>
</reference>
<evidence type="ECO:0000256" key="2">
    <source>
        <dbReference type="ARBA" id="ARBA00022840"/>
    </source>
</evidence>
<name>A0ABR1G9X8_AURAN</name>
<comment type="similarity">
    <text evidence="6">Belongs to the TRAFAC class myosin-kinesin ATPase superfamily. Myosin family.</text>
</comment>
<dbReference type="Gene3D" id="1.25.40.20">
    <property type="entry name" value="Ankyrin repeat-containing domain"/>
    <property type="match status" value="1"/>
</dbReference>
<dbReference type="Pfam" id="PF00169">
    <property type="entry name" value="PH"/>
    <property type="match status" value="1"/>
</dbReference>
<protein>
    <recommendedName>
        <fullName evidence="13">Myosin motor domain-containing protein</fullName>
    </recommendedName>
</protein>
<evidence type="ECO:0000313" key="12">
    <source>
        <dbReference type="Proteomes" id="UP001363151"/>
    </source>
</evidence>
<dbReference type="Gene3D" id="1.20.58.530">
    <property type="match status" value="1"/>
</dbReference>
<dbReference type="SMART" id="SM00233">
    <property type="entry name" value="PH"/>
    <property type="match status" value="1"/>
</dbReference>
<dbReference type="PROSITE" id="PS50003">
    <property type="entry name" value="PH_DOMAIN"/>
    <property type="match status" value="1"/>
</dbReference>
<dbReference type="PROSITE" id="PS51456">
    <property type="entry name" value="MYOSIN_MOTOR"/>
    <property type="match status" value="1"/>
</dbReference>
<organism evidence="11 12">
    <name type="scientific">Aureococcus anophagefferens</name>
    <name type="common">Harmful bloom alga</name>
    <dbReference type="NCBI Taxonomy" id="44056"/>
    <lineage>
        <taxon>Eukaryota</taxon>
        <taxon>Sar</taxon>
        <taxon>Stramenopiles</taxon>
        <taxon>Ochrophyta</taxon>
        <taxon>Pelagophyceae</taxon>
        <taxon>Pelagomonadales</taxon>
        <taxon>Pelagomonadaceae</taxon>
        <taxon>Aureococcus</taxon>
    </lineage>
</organism>
<dbReference type="InterPro" id="IPR027417">
    <property type="entry name" value="P-loop_NTPase"/>
</dbReference>
<feature type="compositionally biased region" description="Basic and acidic residues" evidence="7">
    <location>
        <begin position="1395"/>
        <end position="1404"/>
    </location>
</feature>
<dbReference type="Pfam" id="PF14186">
    <property type="entry name" value="Aida_C2"/>
    <property type="match status" value="1"/>
</dbReference>
<dbReference type="Gene3D" id="2.30.29.30">
    <property type="entry name" value="Pleckstrin-homology domain (PH domain)/Phosphotyrosine-binding domain (PTB)"/>
    <property type="match status" value="1"/>
</dbReference>
<dbReference type="CDD" id="cd00821">
    <property type="entry name" value="PH"/>
    <property type="match status" value="1"/>
</dbReference>
<dbReference type="Pfam" id="PF00063">
    <property type="entry name" value="Myosin_head"/>
    <property type="match status" value="1"/>
</dbReference>
<feature type="compositionally biased region" description="Basic residues" evidence="7">
    <location>
        <begin position="1144"/>
        <end position="1163"/>
    </location>
</feature>
<sequence length="2169" mass="225622">MADDAPAALADVVIDAVGPDAATHALEERVWVPCKRDVWRLATALVRPGEELEIEVAGLDGNPQRFRRKDVRDFDPSHLVPVDDLMRVNNLSEAPLLDALARRHAADAIYTAVGPVLLSVNPYKAIPGLYELPPAEDVAAALELPDDAGAPHVFDVARRALKRLLATGGGQSVVVSGESGAGKTEASKLASGPDLVAQLYGSNVVLEAFGNAKTLRNNNSSRFGKYIRLLYGTGSRRIAAATTETFLLEKSRLARVRPGERGYHAFYELLASGTRDWLAEDPAAYATLAGGAATVDGVDDGADFGALESALGDVAVSAERPAIWDLLGALLALGTVEPDDADENARVAFSGPSRAALELAAEKLGVDGSALEAAVAVRASTSGRGSITEVNLNGHEVRGNLLAAVKHAYGRLFDWVVSRVNRAHGAAEGGAAAFIGILDIFGFEIFEDNSLEQLCINYTNEVLQKQFNEHVFVRERELYAREGLECGSVSFADNGGVLDLIGAKKASLLALLEEQTLLSSKRSVDGAQLASVFHRALGGNPAYAKCRFGAAGFVVKHFAGDVSYVADEFIAKNSDPLSPELEFALGGAAPGGLVAALFPRAGGGGGHRGFAAASSVSSKFRKQLGALRVALDATEPHYVKTIKPNGAFAADCASRPMIAEQLMYSGTLEAVRIRRSGYPVRLPFDRLLSDYAELAGRDGDDRSRCLGLCGRHLDAGQFAVGTSLLFLRDGATDALRDAVAAYYAKRAVSLQNCYRAYASRFRLRRLREDRDLRLRRARLRSQLAKAARTPTFRARRAAVEAALADAADVLGGDVDVVLEAKAALVAISLRLDATAAVEAAAADAKKGAEATRAYEDRADAVEKAVEAGAAAGGPLVAGDDDDGLPAALEQAAAVAAELRELAAAQARALQALRAALADARPSAPDLWTKATVAALDAALAGAAERVAADAPEVYAATTRRKLVAGVVAASDAFKAALREARAALDAGPDMDAAARQDALDGLRCASNTAGDAGLVIDDEGVSEALARAIGSRKTAAAALARAIADARERPGAAAADAVAASLRAALATPSLSSGLPRPVAEALQVLKDRAAAVAELAGCETIDELRAGLERARAARRRGRWPRTNACGARLRRGARVAAARAASRPRRPSPSTRRRSTKRRPRASGGDADAARAAARRATSSPGPRARPPRPRRCPRRRRASRRRSSATAPSTPTRRSPRALEGAPPRPRPGVDAGDREAAGTALAAAEGAVAAARDAVAQLAAAARPAARRATRRSTRAAAGVCAAAPARAAAAARDLIVARDAAAADAAAALAAETAARATTARLEDAAAFAAATEALAAAAEARQRAAIRAEGVGGAPGGDDVAEAAAALVARGARRGGGRGRRGRAPGGRRRADDGEAPRRGHRRRRGGPRARGRRVAARGGRELRAAQRDAAPSLEGGRRARAGGAAQGATVAGATAAAAAVADLERVVEATREVLRTVGEDAVVESALLADAAALAEELEAEAAARATAAFRLAAALDALAASLRSGDATVADPAPAAYSVRACKEVIRSGGLSYGDCFEKRDLLARSLEARKVLKVERETSRAADAARLFRASREALAALRGVLAAVAPGILGADVPVVLRAEEAAARARASRAATAARRLRCYVRSLALNSLLAKAKVEARRLVDDGAPRALEAYLASLGEQAPTLAKLADVRFGGADRYGGLLHVACRSGSAACVAPLAKRLGPRFDAATYVNGDGNTALHSLLGLYAAVGDGDFVAASPNAAPDAAPAPKAGVVCEGPLEKRRETDRWLRRWVKLTAAPSLEYYGGKPKKGATPSFSVPLARAMAKRSRTDLFYDEVPFGFEIHSPDLLKGKNREGRLFFKAESEADLQAWLLGLSTRVDAAGRRELASAANAHGSTALHLLCKSSATAPPAARRRARTGHEAVERGLRRDDARVFFAVLLVECGAPVDPLDLNKATPLELACAGGQVDVAAALSRRGADATRGFDSLGRDSQIDALLTKNRAVAGLAPVLPPPCPRVPGLRYATILLEKVAFAPSASIVPAEPLIEFAVVDAGGAVIEAVQALPAPCLVRDTFAWWGASLYVQHPVENLPDGARALFTLADRAAADPAAVVAWATLDVGLGHLATGNKGLEMFAAPVDPAFARPVAPHGAFLSLDVHV</sequence>
<evidence type="ECO:0000259" key="9">
    <source>
        <dbReference type="PROSITE" id="PS51456"/>
    </source>
</evidence>
<dbReference type="Gene3D" id="1.20.5.4820">
    <property type="match status" value="1"/>
</dbReference>
<feature type="region of interest" description="Actin-binding" evidence="6">
    <location>
        <begin position="624"/>
        <end position="646"/>
    </location>
</feature>
<dbReference type="SUPFAM" id="SSF52540">
    <property type="entry name" value="P-loop containing nucleoside triphosphate hydrolases"/>
    <property type="match status" value="1"/>
</dbReference>
<dbReference type="InterPro" id="IPR001609">
    <property type="entry name" value="Myosin_head_motor_dom-like"/>
</dbReference>
<feature type="compositionally biased region" description="Low complexity" evidence="7">
    <location>
        <begin position="1164"/>
        <end position="1185"/>
    </location>
</feature>
<evidence type="ECO:0000256" key="1">
    <source>
        <dbReference type="ARBA" id="ARBA00022741"/>
    </source>
</evidence>
<accession>A0ABR1G9X8</accession>
<keyword evidence="5 6" id="KW-0009">Actin-binding</keyword>
<evidence type="ECO:0000256" key="4">
    <source>
        <dbReference type="ARBA" id="ARBA00023175"/>
    </source>
</evidence>